<evidence type="ECO:0000313" key="8">
    <source>
        <dbReference type="EnsemblMetazoa" id="CJA16730.1"/>
    </source>
</evidence>
<reference evidence="9" key="1">
    <citation type="submission" date="2010-08" db="EMBL/GenBank/DDBJ databases">
        <authorList>
            <consortium name="Caenorhabditis japonica Sequencing Consortium"/>
            <person name="Wilson R.K."/>
        </authorList>
    </citation>
    <scope>NUCLEOTIDE SEQUENCE [LARGE SCALE GENOMIC DNA]</scope>
    <source>
        <strain evidence="9">DF5081</strain>
    </source>
</reference>
<keyword evidence="9" id="KW-1185">Reference proteome</keyword>
<keyword evidence="3" id="KW-0804">Transcription</keyword>
<keyword evidence="1" id="KW-0805">Transcription regulation</keyword>
<dbReference type="InterPro" id="IPR001699">
    <property type="entry name" value="TF_T-box"/>
</dbReference>
<dbReference type="InterPro" id="IPR036960">
    <property type="entry name" value="T-box_sf"/>
</dbReference>
<dbReference type="GO" id="GO:0000978">
    <property type="term" value="F:RNA polymerase II cis-regulatory region sequence-specific DNA binding"/>
    <property type="evidence" value="ECO:0007669"/>
    <property type="project" value="InterPro"/>
</dbReference>
<feature type="compositionally biased region" description="Low complexity" evidence="6">
    <location>
        <begin position="189"/>
        <end position="210"/>
    </location>
</feature>
<dbReference type="PANTHER" id="PTHR11267:SF202">
    <property type="entry name" value="T-BOX DOMAIN-CONTAINING PROTEIN"/>
    <property type="match status" value="1"/>
</dbReference>
<keyword evidence="4 5" id="KW-0539">Nucleus</keyword>
<dbReference type="AlphaFoldDB" id="A0A8R1I4H5"/>
<dbReference type="Proteomes" id="UP000005237">
    <property type="component" value="Unassembled WGS sequence"/>
</dbReference>
<feature type="domain" description="T-box" evidence="7">
    <location>
        <begin position="6"/>
        <end position="183"/>
    </location>
</feature>
<dbReference type="InterPro" id="IPR046360">
    <property type="entry name" value="T-box_DNA-bd"/>
</dbReference>
<evidence type="ECO:0000259" key="7">
    <source>
        <dbReference type="PROSITE" id="PS50252"/>
    </source>
</evidence>
<evidence type="ECO:0000256" key="2">
    <source>
        <dbReference type="ARBA" id="ARBA00023125"/>
    </source>
</evidence>
<protein>
    <recommendedName>
        <fullName evidence="7">T-box domain-containing protein</fullName>
    </recommendedName>
</protein>
<dbReference type="EnsemblMetazoa" id="CJA16730.1">
    <property type="protein sequence ID" value="CJA16730.1"/>
    <property type="gene ID" value="WBGene00135934"/>
</dbReference>
<evidence type="ECO:0000313" key="9">
    <source>
        <dbReference type="Proteomes" id="UP000005237"/>
    </source>
</evidence>
<dbReference type="InterPro" id="IPR008967">
    <property type="entry name" value="p53-like_TF_DNA-bd_sf"/>
</dbReference>
<dbReference type="SUPFAM" id="SSF49417">
    <property type="entry name" value="p53-like transcription factors"/>
    <property type="match status" value="1"/>
</dbReference>
<dbReference type="SMART" id="SM00425">
    <property type="entry name" value="TBOX"/>
    <property type="match status" value="1"/>
</dbReference>
<dbReference type="GO" id="GO:0000981">
    <property type="term" value="F:DNA-binding transcription factor activity, RNA polymerase II-specific"/>
    <property type="evidence" value="ECO:0007669"/>
    <property type="project" value="TreeGrafter"/>
</dbReference>
<keyword evidence="2 5" id="KW-0238">DNA-binding</keyword>
<comment type="caution">
    <text evidence="5">Lacks conserved residue(s) required for the propagation of feature annotation.</text>
</comment>
<evidence type="ECO:0000256" key="3">
    <source>
        <dbReference type="ARBA" id="ARBA00023163"/>
    </source>
</evidence>
<dbReference type="GO" id="GO:0005634">
    <property type="term" value="C:nucleus"/>
    <property type="evidence" value="ECO:0007669"/>
    <property type="project" value="UniProtKB-SubCell"/>
</dbReference>
<sequence length="304" mass="34899">MIHVALQDRQLWKEFDTLCNEMIITKIGRNLFPIIEYAFKGLQEHVEYQVGVTMQLTNCQKLKFTAGKWDPLDVPEEVFQPNEIFMAKPKSGRELMQRGLKLDKLKLTNTKEAVVKNDQMIRVQSMRQYIPVLHIYEVVATGVRLVGKYEFAETKFVAVTAYQSERVKQLKVQRNKFAQGFREGIRGGATSSKRPASTTSSTSPDSTLDSPKSDESPSGSKKMREVLEETSQIYSPLANPSEPFPAFHNFHFDPNWPVNWHTNYPYQHHHPSQFLAPPPMSENFAPPYDYTASFGGNHYPWHSQ</sequence>
<dbReference type="PRINTS" id="PR00937">
    <property type="entry name" value="TBOX"/>
</dbReference>
<dbReference type="GO" id="GO:0000785">
    <property type="term" value="C:chromatin"/>
    <property type="evidence" value="ECO:0007669"/>
    <property type="project" value="TreeGrafter"/>
</dbReference>
<dbReference type="CDD" id="cd00182">
    <property type="entry name" value="T-box"/>
    <property type="match status" value="1"/>
</dbReference>
<dbReference type="GO" id="GO:0001708">
    <property type="term" value="P:cell fate specification"/>
    <property type="evidence" value="ECO:0007669"/>
    <property type="project" value="TreeGrafter"/>
</dbReference>
<dbReference type="PROSITE" id="PS50252">
    <property type="entry name" value="TBOX_3"/>
    <property type="match status" value="1"/>
</dbReference>
<dbReference type="PANTHER" id="PTHR11267">
    <property type="entry name" value="T-BOX PROTEIN-RELATED"/>
    <property type="match status" value="1"/>
</dbReference>
<name>A0A8R1I4H5_CAEJA</name>
<proteinExistence type="predicted"/>
<accession>A0A8R1I4H5</accession>
<evidence type="ECO:0000256" key="5">
    <source>
        <dbReference type="PROSITE-ProRule" id="PRU00201"/>
    </source>
</evidence>
<evidence type="ECO:0000256" key="6">
    <source>
        <dbReference type="SAM" id="MobiDB-lite"/>
    </source>
</evidence>
<dbReference type="Pfam" id="PF00907">
    <property type="entry name" value="T-box"/>
    <property type="match status" value="1"/>
</dbReference>
<dbReference type="Gene3D" id="2.60.40.820">
    <property type="entry name" value="Transcription factor, T-box"/>
    <property type="match status" value="1"/>
</dbReference>
<reference evidence="8" key="2">
    <citation type="submission" date="2022-06" db="UniProtKB">
        <authorList>
            <consortium name="EnsemblMetazoa"/>
        </authorList>
    </citation>
    <scope>IDENTIFICATION</scope>
    <source>
        <strain evidence="8">DF5081</strain>
    </source>
</reference>
<feature type="region of interest" description="Disordered" evidence="6">
    <location>
        <begin position="181"/>
        <end position="224"/>
    </location>
</feature>
<organism evidence="8 9">
    <name type="scientific">Caenorhabditis japonica</name>
    <dbReference type="NCBI Taxonomy" id="281687"/>
    <lineage>
        <taxon>Eukaryota</taxon>
        <taxon>Metazoa</taxon>
        <taxon>Ecdysozoa</taxon>
        <taxon>Nematoda</taxon>
        <taxon>Chromadorea</taxon>
        <taxon>Rhabditida</taxon>
        <taxon>Rhabditina</taxon>
        <taxon>Rhabditomorpha</taxon>
        <taxon>Rhabditoidea</taxon>
        <taxon>Rhabditidae</taxon>
        <taxon>Peloderinae</taxon>
        <taxon>Caenorhabditis</taxon>
    </lineage>
</organism>
<dbReference type="GO" id="GO:0045893">
    <property type="term" value="P:positive regulation of DNA-templated transcription"/>
    <property type="evidence" value="ECO:0007669"/>
    <property type="project" value="InterPro"/>
</dbReference>
<evidence type="ECO:0000256" key="1">
    <source>
        <dbReference type="ARBA" id="ARBA00023015"/>
    </source>
</evidence>
<comment type="subcellular location">
    <subcellularLocation>
        <location evidence="5">Nucleus</location>
    </subcellularLocation>
</comment>
<evidence type="ECO:0000256" key="4">
    <source>
        <dbReference type="ARBA" id="ARBA00023242"/>
    </source>
</evidence>